<sequence>MINNLGLYNSATVNNTVSQKDTAEVTAVTVKDTTNVIKSETSTGVDNSIYLSSRAQKINVISTEFFSGAQLSFDDIDALKEKLYQFGLISKGDYDNLTGSKVNASEAQASTSTTTLTSFLGDFIERLNSDETDDNTNTESDTDTDDSANGSETIKVLTAALTSAKAMLSNIEEQKLQPDFQSTLKSTLALLNETISDPSFESLPLEDKVGLSKVHQTLEIVDRLSPQRLNNDKVNQYIKLAFK</sequence>
<comment type="caution">
    <text evidence="2">The sequence shown here is derived from an EMBL/GenBank/DDBJ whole genome shotgun (WGS) entry which is preliminary data.</text>
</comment>
<keyword evidence="3" id="KW-1185">Reference proteome</keyword>
<organism evidence="2 3">
    <name type="scientific">Colwellia ponticola</name>
    <dbReference type="NCBI Taxonomy" id="2304625"/>
    <lineage>
        <taxon>Bacteria</taxon>
        <taxon>Pseudomonadati</taxon>
        <taxon>Pseudomonadota</taxon>
        <taxon>Gammaproteobacteria</taxon>
        <taxon>Alteromonadales</taxon>
        <taxon>Colwelliaceae</taxon>
        <taxon>Colwellia</taxon>
    </lineage>
</organism>
<proteinExistence type="predicted"/>
<evidence type="ECO:0000256" key="1">
    <source>
        <dbReference type="SAM" id="MobiDB-lite"/>
    </source>
</evidence>
<protein>
    <submittedName>
        <fullName evidence="2">Uncharacterized protein</fullName>
    </submittedName>
</protein>
<reference evidence="2 3" key="1">
    <citation type="submission" date="2019-05" db="EMBL/GenBank/DDBJ databases">
        <title>Colwellia ponticola sp. nov., isolated from seawater.</title>
        <authorList>
            <person name="Yoon J.-H."/>
        </authorList>
    </citation>
    <scope>NUCLEOTIDE SEQUENCE [LARGE SCALE GENOMIC DNA]</scope>
    <source>
        <strain evidence="2 3">OISW-25</strain>
    </source>
</reference>
<dbReference type="OrthoDB" id="6291332at2"/>
<gene>
    <name evidence="2" type="ORF">FCS21_02835</name>
</gene>
<evidence type="ECO:0000313" key="2">
    <source>
        <dbReference type="EMBL" id="TMM47914.1"/>
    </source>
</evidence>
<dbReference type="EMBL" id="SZVP01000001">
    <property type="protein sequence ID" value="TMM47914.1"/>
    <property type="molecule type" value="Genomic_DNA"/>
</dbReference>
<dbReference type="AlphaFoldDB" id="A0A8H2JPW6"/>
<feature type="region of interest" description="Disordered" evidence="1">
    <location>
        <begin position="128"/>
        <end position="149"/>
    </location>
</feature>
<feature type="compositionally biased region" description="Acidic residues" evidence="1">
    <location>
        <begin position="130"/>
        <end position="146"/>
    </location>
</feature>
<dbReference type="Proteomes" id="UP000307702">
    <property type="component" value="Unassembled WGS sequence"/>
</dbReference>
<dbReference type="RefSeq" id="WP_138620441.1">
    <property type="nucleotide sequence ID" value="NZ_SZVP01000001.1"/>
</dbReference>
<evidence type="ECO:0000313" key="3">
    <source>
        <dbReference type="Proteomes" id="UP000307702"/>
    </source>
</evidence>
<accession>A0A8H2JPW6</accession>
<name>A0A8H2JPW6_9GAMM</name>